<comment type="caution">
    <text evidence="4">The sequence shown here is derived from an EMBL/GenBank/DDBJ whole genome shotgun (WGS) entry which is preliminary data.</text>
</comment>
<evidence type="ECO:0000313" key="5">
    <source>
        <dbReference type="Proteomes" id="UP001144372"/>
    </source>
</evidence>
<dbReference type="Pfam" id="PF02775">
    <property type="entry name" value="TPP_enzyme_C"/>
    <property type="match status" value="1"/>
</dbReference>
<dbReference type="GO" id="GO:0044281">
    <property type="term" value="P:small molecule metabolic process"/>
    <property type="evidence" value="ECO:0007669"/>
    <property type="project" value="UniProtKB-ARBA"/>
</dbReference>
<dbReference type="SUPFAM" id="SSF52518">
    <property type="entry name" value="Thiamin diphosphate-binding fold (THDP-binding)"/>
    <property type="match status" value="1"/>
</dbReference>
<reference evidence="4" key="1">
    <citation type="submission" date="2022-12" db="EMBL/GenBank/DDBJ databases">
        <title>Reference genome sequencing for broad-spectrum identification of bacterial and archaeal isolates by mass spectrometry.</title>
        <authorList>
            <person name="Sekiguchi Y."/>
            <person name="Tourlousse D.M."/>
        </authorList>
    </citation>
    <scope>NUCLEOTIDE SEQUENCE</scope>
    <source>
        <strain evidence="4">ASRB1</strain>
    </source>
</reference>
<evidence type="ECO:0000313" key="4">
    <source>
        <dbReference type="EMBL" id="GLI35342.1"/>
    </source>
</evidence>
<evidence type="ECO:0000256" key="2">
    <source>
        <dbReference type="SAM" id="MobiDB-lite"/>
    </source>
</evidence>
<dbReference type="CDD" id="cd03376">
    <property type="entry name" value="TPP_PFOR_porB_like"/>
    <property type="match status" value="1"/>
</dbReference>
<dbReference type="InterPro" id="IPR011766">
    <property type="entry name" value="TPP_enzyme_TPP-bd"/>
</dbReference>
<dbReference type="PANTHER" id="PTHR42897:SF2">
    <property type="entry name" value="PYRUVATE SYNTHASE SUBUNIT PORB"/>
    <property type="match status" value="1"/>
</dbReference>
<dbReference type="Gene3D" id="3.40.50.970">
    <property type="match status" value="2"/>
</dbReference>
<dbReference type="InterPro" id="IPR051479">
    <property type="entry name" value="PorB-like"/>
</dbReference>
<feature type="compositionally biased region" description="Polar residues" evidence="2">
    <location>
        <begin position="160"/>
        <end position="170"/>
    </location>
</feature>
<organism evidence="4 5">
    <name type="scientific">Desulforhabdus amnigena</name>
    <dbReference type="NCBI Taxonomy" id="40218"/>
    <lineage>
        <taxon>Bacteria</taxon>
        <taxon>Pseudomonadati</taxon>
        <taxon>Thermodesulfobacteriota</taxon>
        <taxon>Syntrophobacteria</taxon>
        <taxon>Syntrophobacterales</taxon>
        <taxon>Syntrophobacteraceae</taxon>
        <taxon>Desulforhabdus</taxon>
    </lineage>
</organism>
<dbReference type="InterPro" id="IPR029061">
    <property type="entry name" value="THDP-binding"/>
</dbReference>
<gene>
    <name evidence="4" type="ORF">DAMNIGENAA_27750</name>
</gene>
<evidence type="ECO:0000256" key="1">
    <source>
        <dbReference type="ARBA" id="ARBA00023002"/>
    </source>
</evidence>
<name>A0A9W6FV11_9BACT</name>
<dbReference type="NCBIfam" id="NF008819">
    <property type="entry name" value="PRK11865.1"/>
    <property type="match status" value="1"/>
</dbReference>
<dbReference type="Proteomes" id="UP001144372">
    <property type="component" value="Unassembled WGS sequence"/>
</dbReference>
<proteinExistence type="predicted"/>
<sequence length="316" mass="34313">MGIAAEAIKDFKGFNLKNMPEVEPLSPGHRACQGCGEILALRQAMKALGNNVIVCSSTGCMEIVTSPFPQTAWNVPWIHVAFENTSAVVAGVEAAYKAMNRKGIINQPDVTFLAYGGDGSTADIGIQALSGAMERGHNFIYICLDNEAYMNTGIQRSSSTPWGAATTTSPVGKKSKGQSTWKKDMPGIAVAHNIPYVATASPAFPVDLMNKVKKASMIPGPAYLHFYSPCPTGWRCGGEESVAVARMAVQSKVFPLYEVIDGQYVLSRKVAKPKPVADYLKMQRRFRHLTETDIQMIQERIDADYAELLKKCGVEA</sequence>
<dbReference type="PANTHER" id="PTHR42897">
    <property type="entry name" value="PYRUVATE SYNTHASE SUBUNIT PORB"/>
    <property type="match status" value="1"/>
</dbReference>
<protein>
    <submittedName>
        <fullName evidence="4">Pyruvate ferredoxin oxidoreductase subunit beta</fullName>
    </submittedName>
</protein>
<keyword evidence="5" id="KW-1185">Reference proteome</keyword>
<dbReference type="EMBL" id="BSDR01000001">
    <property type="protein sequence ID" value="GLI35342.1"/>
    <property type="molecule type" value="Genomic_DNA"/>
</dbReference>
<dbReference type="AlphaFoldDB" id="A0A9W6FV11"/>
<evidence type="ECO:0000259" key="3">
    <source>
        <dbReference type="Pfam" id="PF02775"/>
    </source>
</evidence>
<dbReference type="RefSeq" id="WP_281795050.1">
    <property type="nucleotide sequence ID" value="NZ_BSDR01000001.1"/>
</dbReference>
<feature type="domain" description="Thiamine pyrophosphate enzyme TPP-binding" evidence="3">
    <location>
        <begin position="58"/>
        <end position="225"/>
    </location>
</feature>
<keyword evidence="1" id="KW-0560">Oxidoreductase</keyword>
<keyword evidence="4" id="KW-0670">Pyruvate</keyword>
<feature type="region of interest" description="Disordered" evidence="2">
    <location>
        <begin position="160"/>
        <end position="180"/>
    </location>
</feature>
<dbReference type="GO" id="GO:0030976">
    <property type="term" value="F:thiamine pyrophosphate binding"/>
    <property type="evidence" value="ECO:0007669"/>
    <property type="project" value="InterPro"/>
</dbReference>
<dbReference type="GO" id="GO:0016491">
    <property type="term" value="F:oxidoreductase activity"/>
    <property type="evidence" value="ECO:0007669"/>
    <property type="project" value="UniProtKB-KW"/>
</dbReference>
<accession>A0A9W6FV11</accession>